<dbReference type="EMBL" id="JADIMZ010000034">
    <property type="protein sequence ID" value="MBO8432205.1"/>
    <property type="molecule type" value="Genomic_DNA"/>
</dbReference>
<accession>A0A9D9DU80</accession>
<dbReference type="AlphaFoldDB" id="A0A9D9DU80"/>
<evidence type="ECO:0000313" key="2">
    <source>
        <dbReference type="Proteomes" id="UP000823612"/>
    </source>
</evidence>
<sequence length="89" mass="10474">MEKYKVVNRNIRFDSRALSSPYRCKYGDKNDFEILRVTCTYGSETRVYEVESKYLPGTDSIRFKAYPDGDSFTIEWGPTAIRPYVKRVQ</sequence>
<name>A0A9D9DU80_9BACT</name>
<organism evidence="1 2">
    <name type="scientific">Candidatus Pullibacteroides excrementavium</name>
    <dbReference type="NCBI Taxonomy" id="2840905"/>
    <lineage>
        <taxon>Bacteria</taxon>
        <taxon>Pseudomonadati</taxon>
        <taxon>Bacteroidota</taxon>
        <taxon>Bacteroidia</taxon>
        <taxon>Bacteroidales</taxon>
        <taxon>Candidatus Pullibacteroides</taxon>
    </lineage>
</organism>
<reference evidence="1" key="2">
    <citation type="journal article" date="2021" name="PeerJ">
        <title>Extensive microbial diversity within the chicken gut microbiome revealed by metagenomics and culture.</title>
        <authorList>
            <person name="Gilroy R."/>
            <person name="Ravi A."/>
            <person name="Getino M."/>
            <person name="Pursley I."/>
            <person name="Horton D.L."/>
            <person name="Alikhan N.F."/>
            <person name="Baker D."/>
            <person name="Gharbi K."/>
            <person name="Hall N."/>
            <person name="Watson M."/>
            <person name="Adriaenssens E.M."/>
            <person name="Foster-Nyarko E."/>
            <person name="Jarju S."/>
            <person name="Secka A."/>
            <person name="Antonio M."/>
            <person name="Oren A."/>
            <person name="Chaudhuri R.R."/>
            <person name="La Ragione R."/>
            <person name="Hildebrand F."/>
            <person name="Pallen M.J."/>
        </authorList>
    </citation>
    <scope>NUCLEOTIDE SEQUENCE</scope>
    <source>
        <strain evidence="1">2889</strain>
    </source>
</reference>
<proteinExistence type="predicted"/>
<protein>
    <submittedName>
        <fullName evidence="1">Uncharacterized protein</fullName>
    </submittedName>
</protein>
<evidence type="ECO:0000313" key="1">
    <source>
        <dbReference type="EMBL" id="MBO8432205.1"/>
    </source>
</evidence>
<comment type="caution">
    <text evidence="1">The sequence shown here is derived from an EMBL/GenBank/DDBJ whole genome shotgun (WGS) entry which is preliminary data.</text>
</comment>
<dbReference type="Proteomes" id="UP000823612">
    <property type="component" value="Unassembled WGS sequence"/>
</dbReference>
<gene>
    <name evidence="1" type="ORF">IAB08_02775</name>
</gene>
<reference evidence="1" key="1">
    <citation type="submission" date="2020-10" db="EMBL/GenBank/DDBJ databases">
        <authorList>
            <person name="Gilroy R."/>
        </authorList>
    </citation>
    <scope>NUCLEOTIDE SEQUENCE</scope>
    <source>
        <strain evidence="1">2889</strain>
    </source>
</reference>